<dbReference type="SUPFAM" id="SSF116734">
    <property type="entry name" value="DNA methylase specificity domain"/>
    <property type="match status" value="1"/>
</dbReference>
<feature type="domain" description="DNA methylase adenine-specific" evidence="3">
    <location>
        <begin position="291"/>
        <end position="434"/>
    </location>
</feature>
<dbReference type="Proteomes" id="UP000621266">
    <property type="component" value="Unassembled WGS sequence"/>
</dbReference>
<dbReference type="GO" id="GO:0008168">
    <property type="term" value="F:methyltransferase activity"/>
    <property type="evidence" value="ECO:0007669"/>
    <property type="project" value="UniProtKB-KW"/>
</dbReference>
<evidence type="ECO:0000256" key="2">
    <source>
        <dbReference type="SAM" id="MobiDB-lite"/>
    </source>
</evidence>
<gene>
    <name evidence="4" type="ORF">GCU69_25630</name>
</gene>
<proteinExistence type="predicted"/>
<dbReference type="InterPro" id="IPR003356">
    <property type="entry name" value="DNA_methylase_A-5"/>
</dbReference>
<feature type="region of interest" description="Disordered" evidence="2">
    <location>
        <begin position="255"/>
        <end position="291"/>
    </location>
</feature>
<feature type="compositionally biased region" description="Basic and acidic residues" evidence="2">
    <location>
        <begin position="260"/>
        <end position="275"/>
    </location>
</feature>
<dbReference type="SUPFAM" id="SSF53335">
    <property type="entry name" value="S-adenosyl-L-methionine-dependent methyltransferases"/>
    <property type="match status" value="1"/>
</dbReference>
<dbReference type="EMBL" id="WHPN01000373">
    <property type="protein sequence ID" value="KAF4406359.1"/>
    <property type="molecule type" value="Genomic_DNA"/>
</dbReference>
<keyword evidence="4" id="KW-0489">Methyltransferase</keyword>
<dbReference type="Gene3D" id="3.40.50.150">
    <property type="entry name" value="Vaccinia Virus protein VP39"/>
    <property type="match status" value="1"/>
</dbReference>
<keyword evidence="5" id="KW-1185">Reference proteome</keyword>
<name>A0ABQ7FB94_9ACTN</name>
<comment type="caution">
    <text evidence="4">The sequence shown here is derived from an EMBL/GenBank/DDBJ whole genome shotgun (WGS) entry which is preliminary data.</text>
</comment>
<feature type="compositionally biased region" description="Low complexity" evidence="2">
    <location>
        <begin position="472"/>
        <end position="489"/>
    </location>
</feature>
<dbReference type="PANTHER" id="PTHR42998">
    <property type="entry name" value="TYPE I RESTRICTION ENZYME HINDVIIP M PROTEIN-RELATED"/>
    <property type="match status" value="1"/>
</dbReference>
<dbReference type="PROSITE" id="PS00092">
    <property type="entry name" value="N6_MTASE"/>
    <property type="match status" value="1"/>
</dbReference>
<keyword evidence="4" id="KW-0808">Transferase</keyword>
<protein>
    <submittedName>
        <fullName evidence="4">N-6 DNA methylase</fullName>
    </submittedName>
</protein>
<dbReference type="InterPro" id="IPR002052">
    <property type="entry name" value="DNA_methylase_N6_adenine_CS"/>
</dbReference>
<feature type="region of interest" description="Disordered" evidence="2">
    <location>
        <begin position="570"/>
        <end position="591"/>
    </location>
</feature>
<sequence>MPASTEPHVSVTLAEIARIAGVGRAAVSNWRRRHDSFPQPVGGTDTSPQFALSQVEEWLRAQGKLKEDAGGRERLWPQFEAFGDRDMMGRAIAAVGARVPAPGGAPGPVPPPVDGGLTEAQENAVEQAVRAAGEDGGAETFDFLLNRWLGTHVRQIATTPEPLAALMAELAELAGGPDAPASPGTERDPAEPWTVLDPACGVGGLLLAAARHRQARAADGTPAPSAGLRLRGRDSDPVLVCLAAARLALAAGATAVPDAARGRDGSAGDRKDRSAGPHRAAGPGDSPISASISRADSLREGAPAGTGADVVLCNPPFNERDWGHAELATDPRWVYGHPPRTEPELAWVQHALSCLRPGGTAVLLLPPAVASRRAGRRIRAALLRAGALHAVIALPPGAAPPHGVALHLWVLRAPVEGGAAGTELLFVDAAQHRTEQAGGTGGAGKAALDWPAVSETVLSAVRSRSSQRRPGTRGAAPAAGAGERPPGTRTVPVIDLLDEQVDLTPARHVPVSAAVAGAGLGRRWSRMTALLDELRAAAGDLARLDFADGAPGGQGSTTVGELARAGALTLHPGQAPPDGTVREGGPDAPKGSAPYLTVQDLLLGGAPLGRVAAGDVAAGGGDGTLTVTETTDVVVVGSSRAFDAWVDADGPTVLGPQFHALRPDPALLDRWFLAGCLRAPANARQAGSHASTASRVDVRRLQIPRLPLDEQRRYGEVFRRLADFERLLGESRGLGTELLRGLSDCLSAGGLATRP</sequence>
<dbReference type="InterPro" id="IPR029063">
    <property type="entry name" value="SAM-dependent_MTases_sf"/>
</dbReference>
<accession>A0ABQ7FB94</accession>
<reference evidence="4 5" key="1">
    <citation type="submission" date="2019-10" db="EMBL/GenBank/DDBJ databases">
        <title>Streptomyces tenebrisbrunneis sp.nov., an endogenous actinomycete isolated from of Lycium ruthenicum.</title>
        <authorList>
            <person name="Ma L."/>
        </authorList>
    </citation>
    <scope>NUCLEOTIDE SEQUENCE [LARGE SCALE GENOMIC DNA]</scope>
    <source>
        <strain evidence="4 5">TRM 66187</strain>
    </source>
</reference>
<dbReference type="Pfam" id="PF02384">
    <property type="entry name" value="N6_Mtase"/>
    <property type="match status" value="1"/>
</dbReference>
<evidence type="ECO:0000313" key="4">
    <source>
        <dbReference type="EMBL" id="KAF4406359.1"/>
    </source>
</evidence>
<keyword evidence="1" id="KW-0680">Restriction system</keyword>
<feature type="region of interest" description="Disordered" evidence="2">
    <location>
        <begin position="461"/>
        <end position="490"/>
    </location>
</feature>
<dbReference type="RefSeq" id="WP_156207270.1">
    <property type="nucleotide sequence ID" value="NZ_WHPN01000373.1"/>
</dbReference>
<organism evidence="4 5">
    <name type="scientific">Streptomyces lycii</name>
    <dbReference type="NCBI Taxonomy" id="2654337"/>
    <lineage>
        <taxon>Bacteria</taxon>
        <taxon>Bacillati</taxon>
        <taxon>Actinomycetota</taxon>
        <taxon>Actinomycetes</taxon>
        <taxon>Kitasatosporales</taxon>
        <taxon>Streptomycetaceae</taxon>
        <taxon>Streptomyces</taxon>
    </lineage>
</organism>
<evidence type="ECO:0000256" key="1">
    <source>
        <dbReference type="ARBA" id="ARBA00022747"/>
    </source>
</evidence>
<dbReference type="PRINTS" id="PR00507">
    <property type="entry name" value="N12N6MTFRASE"/>
</dbReference>
<evidence type="ECO:0000313" key="5">
    <source>
        <dbReference type="Proteomes" id="UP000621266"/>
    </source>
</evidence>
<evidence type="ECO:0000259" key="3">
    <source>
        <dbReference type="Pfam" id="PF02384"/>
    </source>
</evidence>
<dbReference type="PANTHER" id="PTHR42998:SF1">
    <property type="entry name" value="TYPE I RESTRICTION ENZYME HINDI METHYLASE SUBUNIT"/>
    <property type="match status" value="1"/>
</dbReference>
<dbReference type="GO" id="GO:0032259">
    <property type="term" value="P:methylation"/>
    <property type="evidence" value="ECO:0007669"/>
    <property type="project" value="UniProtKB-KW"/>
</dbReference>
<dbReference type="InterPro" id="IPR052916">
    <property type="entry name" value="Type-I_RE_MTase_Subunit"/>
</dbReference>